<protein>
    <submittedName>
        <fullName evidence="6">AarF/ABC1/UbiB kinase family protein</fullName>
    </submittedName>
</protein>
<dbReference type="PANTHER" id="PTHR43851">
    <property type="match status" value="1"/>
</dbReference>
<dbReference type="PANTHER" id="PTHR43851:SF3">
    <property type="entry name" value="COENZYME Q8"/>
    <property type="match status" value="1"/>
</dbReference>
<feature type="domain" description="ABC1 atypical kinase-like" evidence="5">
    <location>
        <begin position="101"/>
        <end position="338"/>
    </location>
</feature>
<dbReference type="KEGG" id="pais:PFX98_06335"/>
<keyword evidence="3" id="KW-0547">Nucleotide-binding</keyword>
<dbReference type="RefSeq" id="WP_285234335.1">
    <property type="nucleotide sequence ID" value="NZ_CP116346.1"/>
</dbReference>
<keyword evidence="6" id="KW-0418">Kinase</keyword>
<organism evidence="6 7">
    <name type="scientific">Paucibacter sediminis</name>
    <dbReference type="NCBI Taxonomy" id="3019553"/>
    <lineage>
        <taxon>Bacteria</taxon>
        <taxon>Pseudomonadati</taxon>
        <taxon>Pseudomonadota</taxon>
        <taxon>Betaproteobacteria</taxon>
        <taxon>Burkholderiales</taxon>
        <taxon>Sphaerotilaceae</taxon>
        <taxon>Roseateles</taxon>
    </lineage>
</organism>
<keyword evidence="7" id="KW-1185">Reference proteome</keyword>
<dbReference type="GO" id="GO:0016301">
    <property type="term" value="F:kinase activity"/>
    <property type="evidence" value="ECO:0007669"/>
    <property type="project" value="UniProtKB-KW"/>
</dbReference>
<evidence type="ECO:0000313" key="7">
    <source>
        <dbReference type="Proteomes" id="UP001177769"/>
    </source>
</evidence>
<dbReference type="Proteomes" id="UP001177769">
    <property type="component" value="Chromosome"/>
</dbReference>
<dbReference type="Pfam" id="PF03109">
    <property type="entry name" value="ABC1"/>
    <property type="match status" value="1"/>
</dbReference>
<name>A0AA95NFB5_9BURK</name>
<dbReference type="AlphaFoldDB" id="A0AA95NFB5"/>
<accession>A0AA95NFB5</accession>
<dbReference type="SUPFAM" id="SSF56112">
    <property type="entry name" value="Protein kinase-like (PK-like)"/>
    <property type="match status" value="1"/>
</dbReference>
<keyword evidence="4" id="KW-0067">ATP-binding</keyword>
<evidence type="ECO:0000256" key="4">
    <source>
        <dbReference type="ARBA" id="ARBA00022840"/>
    </source>
</evidence>
<dbReference type="InterPro" id="IPR004147">
    <property type="entry name" value="ABC1_dom"/>
</dbReference>
<comment type="similarity">
    <text evidence="1">Belongs to the protein kinase superfamily. ADCK protein kinase family.</text>
</comment>
<dbReference type="InterPro" id="IPR034646">
    <property type="entry name" value="ADCK3_dom"/>
</dbReference>
<keyword evidence="2" id="KW-0808">Transferase</keyword>
<proteinExistence type="inferred from homology"/>
<dbReference type="InterPro" id="IPR051409">
    <property type="entry name" value="Atypical_kinase_ADCK"/>
</dbReference>
<gene>
    <name evidence="6" type="ORF">PFX98_06335</name>
</gene>
<evidence type="ECO:0000313" key="6">
    <source>
        <dbReference type="EMBL" id="WIT13225.1"/>
    </source>
</evidence>
<dbReference type="CDD" id="cd13970">
    <property type="entry name" value="ABC1_ADCK3"/>
    <property type="match status" value="1"/>
</dbReference>
<evidence type="ECO:0000256" key="1">
    <source>
        <dbReference type="ARBA" id="ARBA00009670"/>
    </source>
</evidence>
<dbReference type="EMBL" id="CP116346">
    <property type="protein sequence ID" value="WIT13225.1"/>
    <property type="molecule type" value="Genomic_DNA"/>
</dbReference>
<reference evidence="6" key="1">
    <citation type="submission" date="2023-01" db="EMBL/GenBank/DDBJ databases">
        <title>Whole genome sequence of Paucibacter sp. S2-9 isolated from pond sediment.</title>
        <authorList>
            <person name="Jung J.Y."/>
        </authorList>
    </citation>
    <scope>NUCLEOTIDE SEQUENCE</scope>
    <source>
        <strain evidence="6">S2-9</strain>
    </source>
</reference>
<sequence>MPSGAEERPPRRGRLARGAIAGGALARVGVARLAHKAQDLTLTEPDRRERASAREAELGRILFAALNQLKGVALKAAQLLSSEASLLPEALRAQLARACYQATPMNQALVAKRMRLALGPDWEQRFADFEPQAFAAASLGQVHRARLHDGRAVALKLQYPGIAATVKSDMRLLRSLLGGLAWGGAALPDEALLARVLDDIEATLMAELDYAQEAQALAWFRAELQLPGLVIPEPLLEQGTAQLLCMQALDGLHLQAWLARGPTQAERDHAGQLIFDSFLAMMFRLRRLHADPHSGNYLFMTEGRLGLLDFGCTLAPAFCETLASAWSAGLRGDRAALRRAYLDLGLIAPGLDQAAFDAELYPALAELLDWQLEPFRHELFDFGQRRPMPRMQSEQHRRALAHLQGMPAELPYVDRAYLGLNQMLKQLGARVRTCNPFIQSGADVCKKS</sequence>
<evidence type="ECO:0000256" key="3">
    <source>
        <dbReference type="ARBA" id="ARBA00022741"/>
    </source>
</evidence>
<evidence type="ECO:0000256" key="2">
    <source>
        <dbReference type="ARBA" id="ARBA00022679"/>
    </source>
</evidence>
<dbReference type="GO" id="GO:0005524">
    <property type="term" value="F:ATP binding"/>
    <property type="evidence" value="ECO:0007669"/>
    <property type="project" value="UniProtKB-KW"/>
</dbReference>
<evidence type="ECO:0000259" key="5">
    <source>
        <dbReference type="Pfam" id="PF03109"/>
    </source>
</evidence>
<dbReference type="InterPro" id="IPR011009">
    <property type="entry name" value="Kinase-like_dom_sf"/>
</dbReference>